<dbReference type="GO" id="GO:0016192">
    <property type="term" value="P:vesicle-mediated transport"/>
    <property type="evidence" value="ECO:0007669"/>
    <property type="project" value="UniProtKB-KW"/>
</dbReference>
<dbReference type="GO" id="GO:0031201">
    <property type="term" value="C:SNARE complex"/>
    <property type="evidence" value="ECO:0007669"/>
    <property type="project" value="TreeGrafter"/>
</dbReference>
<dbReference type="SUPFAM" id="SSF48452">
    <property type="entry name" value="TPR-like"/>
    <property type="match status" value="1"/>
</dbReference>
<dbReference type="EMBL" id="MPUH01000065">
    <property type="protein sequence ID" value="OMJ92270.1"/>
    <property type="molecule type" value="Genomic_DNA"/>
</dbReference>
<keyword evidence="3" id="KW-0813">Transport</keyword>
<comment type="similarity">
    <text evidence="2">Belongs to the SNAP family.</text>
</comment>
<keyword evidence="4" id="KW-0931">ER-Golgi transport</keyword>
<dbReference type="Gene3D" id="1.25.40.10">
    <property type="entry name" value="Tetratricopeptide repeat domain"/>
    <property type="match status" value="1"/>
</dbReference>
<evidence type="ECO:0000313" key="9">
    <source>
        <dbReference type="EMBL" id="OMJ92270.1"/>
    </source>
</evidence>
<evidence type="ECO:0000256" key="6">
    <source>
        <dbReference type="ARBA" id="ARBA00023136"/>
    </source>
</evidence>
<protein>
    <recommendedName>
        <fullName evidence="7">Gamma-soluble NSF attachment protein</fullName>
    </recommendedName>
    <alternativeName>
        <fullName evidence="8">N-ethylmaleimide-sensitive factor attachment protein gamma</fullName>
    </alternativeName>
</protein>
<gene>
    <name evidence="9" type="ORF">SteCoe_5042</name>
</gene>
<keyword evidence="10" id="KW-1185">Reference proteome</keyword>
<evidence type="ECO:0000256" key="3">
    <source>
        <dbReference type="ARBA" id="ARBA00022448"/>
    </source>
</evidence>
<proteinExistence type="inferred from homology"/>
<organism evidence="9 10">
    <name type="scientific">Stentor coeruleus</name>
    <dbReference type="NCBI Taxonomy" id="5963"/>
    <lineage>
        <taxon>Eukaryota</taxon>
        <taxon>Sar</taxon>
        <taxon>Alveolata</taxon>
        <taxon>Ciliophora</taxon>
        <taxon>Postciliodesmatophora</taxon>
        <taxon>Heterotrichea</taxon>
        <taxon>Heterotrichida</taxon>
        <taxon>Stentoridae</taxon>
        <taxon>Stentor</taxon>
    </lineage>
</organism>
<keyword evidence="5" id="KW-0653">Protein transport</keyword>
<evidence type="ECO:0000256" key="2">
    <source>
        <dbReference type="ARBA" id="ARBA00010050"/>
    </source>
</evidence>
<comment type="subcellular location">
    <subcellularLocation>
        <location evidence="1">Membrane</location>
        <topology evidence="1">Peripheral membrane protein</topology>
    </subcellularLocation>
</comment>
<dbReference type="Proteomes" id="UP000187209">
    <property type="component" value="Unassembled WGS sequence"/>
</dbReference>
<evidence type="ECO:0000256" key="5">
    <source>
        <dbReference type="ARBA" id="ARBA00022927"/>
    </source>
</evidence>
<dbReference type="InterPro" id="IPR000744">
    <property type="entry name" value="NSF_attach"/>
</dbReference>
<dbReference type="PANTHER" id="PTHR13768:SF2">
    <property type="entry name" value="GAMMA-SOLUBLE NSF ATTACHMENT PROTEIN"/>
    <property type="match status" value="1"/>
</dbReference>
<evidence type="ECO:0000256" key="7">
    <source>
        <dbReference type="ARBA" id="ARBA00040047"/>
    </source>
</evidence>
<reference evidence="9 10" key="1">
    <citation type="submission" date="2016-11" db="EMBL/GenBank/DDBJ databases">
        <title>The macronuclear genome of Stentor coeruleus: a giant cell with tiny introns.</title>
        <authorList>
            <person name="Slabodnick M."/>
            <person name="Ruby J.G."/>
            <person name="Reiff S.B."/>
            <person name="Swart E.C."/>
            <person name="Gosai S."/>
            <person name="Prabakaran S."/>
            <person name="Witkowska E."/>
            <person name="Larue G.E."/>
            <person name="Fisher S."/>
            <person name="Freeman R.M."/>
            <person name="Gunawardena J."/>
            <person name="Chu W."/>
            <person name="Stover N.A."/>
            <person name="Gregory B.D."/>
            <person name="Nowacki M."/>
            <person name="Derisi J."/>
            <person name="Roy S.W."/>
            <person name="Marshall W.F."/>
            <person name="Sood P."/>
        </authorList>
    </citation>
    <scope>NUCLEOTIDE SEQUENCE [LARGE SCALE GENOMIC DNA]</scope>
    <source>
        <strain evidence="9">WM001</strain>
    </source>
</reference>
<dbReference type="GO" id="GO:0019905">
    <property type="term" value="F:syntaxin binding"/>
    <property type="evidence" value="ECO:0007669"/>
    <property type="project" value="TreeGrafter"/>
</dbReference>
<evidence type="ECO:0000256" key="1">
    <source>
        <dbReference type="ARBA" id="ARBA00004170"/>
    </source>
</evidence>
<keyword evidence="6" id="KW-0472">Membrane</keyword>
<dbReference type="PANTHER" id="PTHR13768">
    <property type="entry name" value="SOLUBLE NSF ATTACHMENT PROTEIN SNAP"/>
    <property type="match status" value="1"/>
</dbReference>
<comment type="caution">
    <text evidence="9">The sequence shown here is derived from an EMBL/GenBank/DDBJ whole genome shotgun (WGS) entry which is preliminary data.</text>
</comment>
<accession>A0A1R2CTH5</accession>
<dbReference type="OrthoDB" id="301234at2759"/>
<dbReference type="AlphaFoldDB" id="A0A1R2CTH5"/>
<dbReference type="GO" id="GO:0005483">
    <property type="term" value="F:soluble NSF attachment protein activity"/>
    <property type="evidence" value="ECO:0007669"/>
    <property type="project" value="TreeGrafter"/>
</dbReference>
<evidence type="ECO:0000256" key="8">
    <source>
        <dbReference type="ARBA" id="ARBA00042485"/>
    </source>
</evidence>
<dbReference type="InterPro" id="IPR011990">
    <property type="entry name" value="TPR-like_helical_dom_sf"/>
</dbReference>
<evidence type="ECO:0000313" key="10">
    <source>
        <dbReference type="Proteomes" id="UP000187209"/>
    </source>
</evidence>
<dbReference type="GO" id="GO:0006886">
    <property type="term" value="P:intracellular protein transport"/>
    <property type="evidence" value="ECO:0007669"/>
    <property type="project" value="InterPro"/>
</dbReference>
<dbReference type="Pfam" id="PF14938">
    <property type="entry name" value="SNAP"/>
    <property type="match status" value="1"/>
</dbReference>
<dbReference type="GO" id="GO:0005774">
    <property type="term" value="C:vacuolar membrane"/>
    <property type="evidence" value="ECO:0007669"/>
    <property type="project" value="TreeGrafter"/>
</dbReference>
<evidence type="ECO:0000256" key="4">
    <source>
        <dbReference type="ARBA" id="ARBA00022892"/>
    </source>
</evidence>
<name>A0A1R2CTH5_9CILI</name>
<sequence length="284" mass="32517">MSGTSEYKKGLKCIKTGLFKWKPDFASAAIHFEAASKAFEQERNIDGAIDAYEQLAKVNEQMNDIWAAARNYETIAILSVRNEKYSKAAEATEKAVEFFRINGNGEKALRMYLFIAAEFKSKELIELSNKMYALAINLLADEQLYQFTKDVTTPYATLLLENRLLKDAMTIYEKELLFAQALKRDHHINKVAMCILALILVDNPGVKEEKFREICRIECFPMSAEYSTISDLYDAYDEGNQPKYDAAARKVSWNHIEAPLVRFVRAIVLTAKPQVNEEEDFDFK</sequence>